<feature type="compositionally biased region" description="Low complexity" evidence="1">
    <location>
        <begin position="550"/>
        <end position="560"/>
    </location>
</feature>
<feature type="compositionally biased region" description="Polar residues" evidence="1">
    <location>
        <begin position="561"/>
        <end position="587"/>
    </location>
</feature>
<evidence type="ECO:0000256" key="1">
    <source>
        <dbReference type="SAM" id="MobiDB-lite"/>
    </source>
</evidence>
<sequence length="587" mass="68082">MKKLGFKEILTTKCDDFIETDVTELIFNTHNTFVYKEWIYIAASSTKTYKIKNNNFKRAIYVNNLVKLDDSVYKISKEDSLVKTNEVIEETEGVLMLGEKRVEFDEKIKANRKAVCDNEMQGKKHIGVSFRIKDDEIMIITATDTDKFVYLLNSQVAECIDEEQQLALRLNAEFNEMQVKNIVFYNNRIFLVDDEMTSTFCIEVNDEEVQQKLVELKEIHFEGDSLCRLDETRGIFEKKALEDATTLLALDEEIDYKMLQNVADYKEPSEKEKKPESKITNTANTFGIQNTFSMFKDNLKSKSTTGLNKAENSEDKNKDKLNNELSGDIRKLQEKFNQKSLKNEFKEFRILESHFDINALYKRIFERSNSKYEELLSRMIVKVDEYNKIDCMKIEETIRHFDTVLFYKGKKPIKTATYNKPMIGRDVFIEKGNERMQNIIRGIKMIEIKTKAVVDEGKKVIEGKQMAEEEKKEKVVENKIVEKETKEVVEPKITPKAENMSFAATHPTQPQQPVQPFTIQSNTSSNPFGKPNQFGSESTTSMFNQLVKQNSNNSLFNNTNQAQDNKPSNNQPAESSTFSRFSQFKKF</sequence>
<feature type="region of interest" description="Disordered" evidence="1">
    <location>
        <begin position="505"/>
        <end position="587"/>
    </location>
</feature>
<feature type="compositionally biased region" description="Basic and acidic residues" evidence="1">
    <location>
        <begin position="311"/>
        <end position="322"/>
    </location>
</feature>
<comment type="caution">
    <text evidence="2">The sequence shown here is derived from an EMBL/GenBank/DDBJ whole genome shotgun (WGS) entry which is preliminary data.</text>
</comment>
<dbReference type="EMBL" id="LWDP01000020">
    <property type="protein sequence ID" value="ORD94440.1"/>
    <property type="molecule type" value="Genomic_DNA"/>
</dbReference>
<feature type="compositionally biased region" description="Low complexity" evidence="1">
    <location>
        <begin position="507"/>
        <end position="516"/>
    </location>
</feature>
<dbReference type="VEuPathDB" id="MicrosporidiaDB:ECANGB1_704"/>
<proteinExistence type="predicted"/>
<evidence type="ECO:0000313" key="2">
    <source>
        <dbReference type="EMBL" id="ORD94440.1"/>
    </source>
</evidence>
<feature type="region of interest" description="Disordered" evidence="1">
    <location>
        <begin position="303"/>
        <end position="322"/>
    </location>
</feature>
<name>A0A1Y1S7M1_9MICR</name>
<gene>
    <name evidence="2" type="ORF">ECANGB1_704</name>
</gene>
<protein>
    <submittedName>
        <fullName evidence="2">Uncharacterized protein</fullName>
    </submittedName>
</protein>
<organism evidence="2 3">
    <name type="scientific">Enterospora canceri</name>
    <dbReference type="NCBI Taxonomy" id="1081671"/>
    <lineage>
        <taxon>Eukaryota</taxon>
        <taxon>Fungi</taxon>
        <taxon>Fungi incertae sedis</taxon>
        <taxon>Microsporidia</taxon>
        <taxon>Enterocytozoonidae</taxon>
        <taxon>Enterospora</taxon>
    </lineage>
</organism>
<keyword evidence="3" id="KW-1185">Reference proteome</keyword>
<dbReference type="AlphaFoldDB" id="A0A1Y1S7M1"/>
<evidence type="ECO:0000313" key="3">
    <source>
        <dbReference type="Proteomes" id="UP000192639"/>
    </source>
</evidence>
<accession>A0A1Y1S7M1</accession>
<feature type="compositionally biased region" description="Polar residues" evidence="1">
    <location>
        <begin position="517"/>
        <end position="549"/>
    </location>
</feature>
<dbReference type="Proteomes" id="UP000192639">
    <property type="component" value="Unassembled WGS sequence"/>
</dbReference>
<dbReference type="OrthoDB" id="2200931at2759"/>
<reference evidence="2 3" key="1">
    <citation type="journal article" date="2017" name="Environ. Microbiol.">
        <title>Decay of the glycolytic pathway and adaptation to intranuclear parasitism within Enterocytozoonidae microsporidia.</title>
        <authorList>
            <person name="Wiredu Boakye D."/>
            <person name="Jaroenlak P."/>
            <person name="Prachumwat A."/>
            <person name="Williams T.A."/>
            <person name="Bateman K.S."/>
            <person name="Itsathitphaisarn O."/>
            <person name="Sritunyalucksana K."/>
            <person name="Paszkiewicz K.H."/>
            <person name="Moore K.A."/>
            <person name="Stentiford G.D."/>
            <person name="Williams B.A."/>
        </authorList>
    </citation>
    <scope>NUCLEOTIDE SEQUENCE [LARGE SCALE GENOMIC DNA]</scope>
    <source>
        <strain evidence="2 3">GB1</strain>
    </source>
</reference>